<dbReference type="AlphaFoldDB" id="A0A375EDY4"/>
<dbReference type="GO" id="GO:0005829">
    <property type="term" value="C:cytosol"/>
    <property type="evidence" value="ECO:0007669"/>
    <property type="project" value="TreeGrafter"/>
</dbReference>
<sequence>MDHFPFSCFQTNFIPKNGKHAALLQSSPNLSTIKRIDFNFSRMKPMGTTKFHTTDQSKVSVDTLDGIDKAILRAMQQDASISNLALAAHLNLSPPACSRRVERLKRTGLIRGIVALLNPVKLRAGMLVLIGVVLERATPESFAKFEAAARKVTGCMECHVVAGEFDYFMMVRTRDSESFNRLHSEQLLYLPGVRQLRSFMTLKEVLTSTRIPI</sequence>
<evidence type="ECO:0000256" key="1">
    <source>
        <dbReference type="ARBA" id="ARBA00023015"/>
    </source>
</evidence>
<dbReference type="InterPro" id="IPR036390">
    <property type="entry name" value="WH_DNA-bd_sf"/>
</dbReference>
<gene>
    <name evidence="6" type="ORF">CBM2613_P20023</name>
</gene>
<keyword evidence="1" id="KW-0805">Transcription regulation</keyword>
<evidence type="ECO:0000256" key="4">
    <source>
        <dbReference type="ARBA" id="ARBA00023163"/>
    </source>
</evidence>
<dbReference type="SUPFAM" id="SSF46785">
    <property type="entry name" value="Winged helix' DNA-binding domain"/>
    <property type="match status" value="1"/>
</dbReference>
<keyword evidence="2" id="KW-0238">DNA-binding</keyword>
<evidence type="ECO:0000259" key="5">
    <source>
        <dbReference type="PROSITE" id="PS50956"/>
    </source>
</evidence>
<dbReference type="InterPro" id="IPR019885">
    <property type="entry name" value="Tscrpt_reg_HTH_AsnC-type_CS"/>
</dbReference>
<dbReference type="PANTHER" id="PTHR30154:SF0">
    <property type="entry name" value="LEUCINE-RESPONSIVE REGULATORY PROTEIN"/>
    <property type="match status" value="1"/>
</dbReference>
<protein>
    <submittedName>
        <fullName evidence="6">Leucine-responsive regulatory protein (Modular protein)</fullName>
    </submittedName>
</protein>
<dbReference type="Pfam" id="PF01037">
    <property type="entry name" value="AsnC_trans_reg"/>
    <property type="match status" value="1"/>
</dbReference>
<dbReference type="CDD" id="cd00090">
    <property type="entry name" value="HTH_ARSR"/>
    <property type="match status" value="1"/>
</dbReference>
<dbReference type="Pfam" id="PF13412">
    <property type="entry name" value="HTH_24"/>
    <property type="match status" value="1"/>
</dbReference>
<dbReference type="InterPro" id="IPR036388">
    <property type="entry name" value="WH-like_DNA-bd_sf"/>
</dbReference>
<dbReference type="PROSITE" id="PS50956">
    <property type="entry name" value="HTH_ASNC_2"/>
    <property type="match status" value="1"/>
</dbReference>
<dbReference type="GO" id="GO:0043200">
    <property type="term" value="P:response to amino acid"/>
    <property type="evidence" value="ECO:0007669"/>
    <property type="project" value="TreeGrafter"/>
</dbReference>
<evidence type="ECO:0000256" key="3">
    <source>
        <dbReference type="ARBA" id="ARBA00023159"/>
    </source>
</evidence>
<keyword evidence="6" id="KW-0614">Plasmid</keyword>
<geneLocation type="plasmid" evidence="7">
    <name>cbm2613_p</name>
</geneLocation>
<dbReference type="Gene3D" id="3.30.70.920">
    <property type="match status" value="1"/>
</dbReference>
<evidence type="ECO:0000313" key="7">
    <source>
        <dbReference type="Proteomes" id="UP000256952"/>
    </source>
</evidence>
<dbReference type="InterPro" id="IPR000485">
    <property type="entry name" value="AsnC-type_HTH_dom"/>
</dbReference>
<keyword evidence="4" id="KW-0804">Transcription</keyword>
<reference evidence="7" key="1">
    <citation type="submission" date="2018-01" db="EMBL/GenBank/DDBJ databases">
        <authorList>
            <person name="Gaut B.S."/>
            <person name="Morton B.R."/>
            <person name="Clegg M.T."/>
            <person name="Duvall M.R."/>
        </authorList>
    </citation>
    <scope>NUCLEOTIDE SEQUENCE [LARGE SCALE GENOMIC DNA]</scope>
    <source>
        <plasmid evidence="7">Plasmid cbm2613_p</plasmid>
    </source>
</reference>
<proteinExistence type="predicted"/>
<evidence type="ECO:0000256" key="2">
    <source>
        <dbReference type="ARBA" id="ARBA00023125"/>
    </source>
</evidence>
<feature type="domain" description="HTH asnC-type" evidence="5">
    <location>
        <begin position="64"/>
        <end position="133"/>
    </location>
</feature>
<dbReference type="InterPro" id="IPR011008">
    <property type="entry name" value="Dimeric_a/b-barrel"/>
</dbReference>
<dbReference type="InterPro" id="IPR011991">
    <property type="entry name" value="ArsR-like_HTH"/>
</dbReference>
<name>A0A375EDY4_9BURK</name>
<keyword evidence="3" id="KW-0010">Activator</keyword>
<dbReference type="PROSITE" id="PS00519">
    <property type="entry name" value="HTH_ASNC_1"/>
    <property type="match status" value="1"/>
</dbReference>
<dbReference type="InterPro" id="IPR019888">
    <property type="entry name" value="Tscrpt_reg_AsnC-like"/>
</dbReference>
<dbReference type="Gene3D" id="1.10.10.10">
    <property type="entry name" value="Winged helix-like DNA-binding domain superfamily/Winged helix DNA-binding domain"/>
    <property type="match status" value="1"/>
</dbReference>
<organism evidence="6 7">
    <name type="scientific">Cupriavidus taiwanensis</name>
    <dbReference type="NCBI Taxonomy" id="164546"/>
    <lineage>
        <taxon>Bacteria</taxon>
        <taxon>Pseudomonadati</taxon>
        <taxon>Pseudomonadota</taxon>
        <taxon>Betaproteobacteria</taxon>
        <taxon>Burkholderiales</taxon>
        <taxon>Burkholderiaceae</taxon>
        <taxon>Cupriavidus</taxon>
    </lineage>
</organism>
<dbReference type="SMART" id="SM00344">
    <property type="entry name" value="HTH_ASNC"/>
    <property type="match status" value="1"/>
</dbReference>
<dbReference type="GO" id="GO:0006355">
    <property type="term" value="P:regulation of DNA-templated transcription"/>
    <property type="evidence" value="ECO:0007669"/>
    <property type="project" value="UniProtKB-ARBA"/>
</dbReference>
<dbReference type="EMBL" id="LT976981">
    <property type="protein sequence ID" value="SOZ74456.1"/>
    <property type="molecule type" value="Genomic_DNA"/>
</dbReference>
<dbReference type="InterPro" id="IPR019887">
    <property type="entry name" value="Tscrpt_reg_AsnC/Lrp_C"/>
</dbReference>
<dbReference type="PANTHER" id="PTHR30154">
    <property type="entry name" value="LEUCINE-RESPONSIVE REGULATORY PROTEIN"/>
    <property type="match status" value="1"/>
</dbReference>
<evidence type="ECO:0000313" key="6">
    <source>
        <dbReference type="EMBL" id="SOZ74456.1"/>
    </source>
</evidence>
<dbReference type="Proteomes" id="UP000256952">
    <property type="component" value="Plasmid CBM2613_p"/>
</dbReference>
<dbReference type="SUPFAM" id="SSF54909">
    <property type="entry name" value="Dimeric alpha+beta barrel"/>
    <property type="match status" value="1"/>
</dbReference>
<dbReference type="PRINTS" id="PR00033">
    <property type="entry name" value="HTHASNC"/>
</dbReference>
<dbReference type="GO" id="GO:0043565">
    <property type="term" value="F:sequence-specific DNA binding"/>
    <property type="evidence" value="ECO:0007669"/>
    <property type="project" value="InterPro"/>
</dbReference>
<accession>A0A375EDY4</accession>